<dbReference type="AlphaFoldDB" id="A0A976IKB9"/>
<dbReference type="EMBL" id="SHOA02000001">
    <property type="protein sequence ID" value="TDH73441.1"/>
    <property type="molecule type" value="Genomic_DNA"/>
</dbReference>
<sequence length="92" mass="10357">MDGATTDYPLIPYGSIKLVCIRVSFLHQAAANRSYAQKKRTIMRVTICGKLLETAMPIVLFALFTGDNPRDFLGWEWHNPAISRLLAITSME</sequence>
<dbReference type="KEGG" id="blac:94349910"/>
<comment type="caution">
    <text evidence="2">The sequence shown here is derived from an EMBL/GenBank/DDBJ whole genome shotgun (WGS) entry which is preliminary data.</text>
</comment>
<evidence type="ECO:0000313" key="3">
    <source>
        <dbReference type="Proteomes" id="UP000294530"/>
    </source>
</evidence>
<reference evidence="2 3" key="1">
    <citation type="journal article" date="2021" name="Genome Biol.">
        <title>AFLAP: assembly-free linkage analysis pipeline using k-mers from genome sequencing data.</title>
        <authorList>
            <person name="Fletcher K."/>
            <person name="Zhang L."/>
            <person name="Gil J."/>
            <person name="Han R."/>
            <person name="Cavanaugh K."/>
            <person name="Michelmore R."/>
        </authorList>
    </citation>
    <scope>NUCLEOTIDE SEQUENCE [LARGE SCALE GENOMIC DNA]</scope>
    <source>
        <strain evidence="2 3">SF5</strain>
    </source>
</reference>
<keyword evidence="3" id="KW-1185">Reference proteome</keyword>
<gene>
    <name evidence="2" type="ORF">CCR75_006168</name>
</gene>
<evidence type="ECO:0000256" key="1">
    <source>
        <dbReference type="SAM" id="Phobius"/>
    </source>
</evidence>
<keyword evidence="1" id="KW-0812">Transmembrane</keyword>
<proteinExistence type="predicted"/>
<evidence type="ECO:0000313" key="2">
    <source>
        <dbReference type="EMBL" id="TDH73441.1"/>
    </source>
</evidence>
<feature type="transmembrane region" description="Helical" evidence="1">
    <location>
        <begin position="42"/>
        <end position="64"/>
    </location>
</feature>
<name>A0A976IKB9_BRELC</name>
<accession>A0A976IKB9</accession>
<dbReference type="Proteomes" id="UP000294530">
    <property type="component" value="Unassembled WGS sequence"/>
</dbReference>
<dbReference type="RefSeq" id="XP_067822939.1">
    <property type="nucleotide sequence ID" value="XM_067964239.1"/>
</dbReference>
<dbReference type="GeneID" id="94349910"/>
<keyword evidence="1" id="KW-0472">Membrane</keyword>
<keyword evidence="1" id="KW-1133">Transmembrane helix</keyword>
<protein>
    <submittedName>
        <fullName evidence="2">Uncharacterized protein</fullName>
    </submittedName>
</protein>
<organism evidence="2 3">
    <name type="scientific">Bremia lactucae</name>
    <name type="common">Lettuce downy mildew</name>
    <dbReference type="NCBI Taxonomy" id="4779"/>
    <lineage>
        <taxon>Eukaryota</taxon>
        <taxon>Sar</taxon>
        <taxon>Stramenopiles</taxon>
        <taxon>Oomycota</taxon>
        <taxon>Peronosporomycetes</taxon>
        <taxon>Peronosporales</taxon>
        <taxon>Peronosporaceae</taxon>
        <taxon>Bremia</taxon>
    </lineage>
</organism>